<dbReference type="SMART" id="SM00635">
    <property type="entry name" value="BID_2"/>
    <property type="match status" value="3"/>
</dbReference>
<evidence type="ECO:0000313" key="2">
    <source>
        <dbReference type="EMBL" id="MDN5201353.1"/>
    </source>
</evidence>
<dbReference type="InterPro" id="IPR008964">
    <property type="entry name" value="Invasin/intimin_cell_adhesion"/>
</dbReference>
<feature type="domain" description="BIG2" evidence="1">
    <location>
        <begin position="33"/>
        <end position="114"/>
    </location>
</feature>
<dbReference type="Pfam" id="PF02368">
    <property type="entry name" value="Big_2"/>
    <property type="match status" value="1"/>
</dbReference>
<protein>
    <submittedName>
        <fullName evidence="2">Ig-like domain-containing protein</fullName>
    </submittedName>
</protein>
<reference evidence="2" key="1">
    <citation type="submission" date="2023-06" db="EMBL/GenBank/DDBJ databases">
        <title>Genomic of Parafulvivirga corallium.</title>
        <authorList>
            <person name="Wang G."/>
        </authorList>
    </citation>
    <scope>NUCLEOTIDE SEQUENCE</scope>
    <source>
        <strain evidence="2">BMA10</strain>
    </source>
</reference>
<dbReference type="EMBL" id="JAUJEA010000002">
    <property type="protein sequence ID" value="MDN5201353.1"/>
    <property type="molecule type" value="Genomic_DNA"/>
</dbReference>
<keyword evidence="3" id="KW-1185">Reference proteome</keyword>
<comment type="caution">
    <text evidence="2">The sequence shown here is derived from an EMBL/GenBank/DDBJ whole genome shotgun (WGS) entry which is preliminary data.</text>
</comment>
<dbReference type="Proteomes" id="UP001172082">
    <property type="component" value="Unassembled WGS sequence"/>
</dbReference>
<name>A0ABT8KM95_9BACT</name>
<dbReference type="RefSeq" id="WP_346751379.1">
    <property type="nucleotide sequence ID" value="NZ_JAUJEA010000002.1"/>
</dbReference>
<dbReference type="InterPro" id="IPR003343">
    <property type="entry name" value="Big_2"/>
</dbReference>
<proteinExistence type="predicted"/>
<evidence type="ECO:0000259" key="1">
    <source>
        <dbReference type="SMART" id="SM00635"/>
    </source>
</evidence>
<sequence>MKLINNIPVKPYLILLLVFICISCKKDEENAPSVSNIDISPETPVLTSIGETIQLKAIAKDAGENIIKGKRFVWSSSDESIASINENGLVTANAKGTVRITATTDNISGSTNVSIEQHVSTILITPNSHMFVSLGETKQFNAVPMDANGNVVRNATISWKSSNIVKASVHDGLVTALRNGIVTISVNSGEITESFEVEIDQKTNSLSIIPEVATISLNSSLQLEGIANDALGNEIKNAEIVWSSSDESIAEIDPNGLITPLDSGAVIIKASSDGKTAMMQLTVENLDDLIIPGKGTLGINLTDNFFTLTNKLGEPDLNLPVAIIIGPNGSLTIYAEVYKKLGFTAFILSKGKLLSTDPIFSIELKAPFAGKTKEQIGIGSQKDDVFDIYGNPDEISPSGIHRYESLGIGFKFDSDDKIEVISIFTPAAGNRIEYMNSISTFDYKKLMKEIDLLKD</sequence>
<gene>
    <name evidence="2" type="ORF">QQ008_08270</name>
</gene>
<feature type="domain" description="BIG2" evidence="1">
    <location>
        <begin position="202"/>
        <end position="282"/>
    </location>
</feature>
<feature type="domain" description="BIG2" evidence="1">
    <location>
        <begin position="118"/>
        <end position="198"/>
    </location>
</feature>
<accession>A0ABT8KM95</accession>
<organism evidence="2 3">
    <name type="scientific">Splendidivirga corallicola</name>
    <dbReference type="NCBI Taxonomy" id="3051826"/>
    <lineage>
        <taxon>Bacteria</taxon>
        <taxon>Pseudomonadati</taxon>
        <taxon>Bacteroidota</taxon>
        <taxon>Cytophagia</taxon>
        <taxon>Cytophagales</taxon>
        <taxon>Splendidivirgaceae</taxon>
        <taxon>Splendidivirga</taxon>
    </lineage>
</organism>
<evidence type="ECO:0000313" key="3">
    <source>
        <dbReference type="Proteomes" id="UP001172082"/>
    </source>
</evidence>
<dbReference type="Gene3D" id="2.60.40.1080">
    <property type="match status" value="3"/>
</dbReference>
<dbReference type="SUPFAM" id="SSF49373">
    <property type="entry name" value="Invasin/intimin cell-adhesion fragments"/>
    <property type="match status" value="3"/>
</dbReference>